<dbReference type="GO" id="GO:0008270">
    <property type="term" value="F:zinc ion binding"/>
    <property type="evidence" value="ECO:0007669"/>
    <property type="project" value="UniProtKB-KW"/>
</dbReference>
<evidence type="ECO:0000259" key="2">
    <source>
        <dbReference type="PROSITE" id="PS00028"/>
    </source>
</evidence>
<name>A0A4E0R278_FASHE</name>
<dbReference type="PANTHER" id="PTHR46541">
    <property type="entry name" value="ZINC FINGER PROTEIN AEBP2"/>
    <property type="match status" value="1"/>
</dbReference>
<evidence type="ECO:0000313" key="4">
    <source>
        <dbReference type="Proteomes" id="UP000230066"/>
    </source>
</evidence>
<gene>
    <name evidence="3" type="ORF">D915_007558</name>
</gene>
<evidence type="ECO:0000256" key="1">
    <source>
        <dbReference type="SAM" id="MobiDB-lite"/>
    </source>
</evidence>
<dbReference type="InterPro" id="IPR052130">
    <property type="entry name" value="AEBP2/jing_C2H2-ZnF"/>
</dbReference>
<dbReference type="GO" id="GO:0006357">
    <property type="term" value="P:regulation of transcription by RNA polymerase II"/>
    <property type="evidence" value="ECO:0007669"/>
    <property type="project" value="TreeGrafter"/>
</dbReference>
<comment type="caution">
    <text evidence="3">The sequence shown here is derived from an EMBL/GenBank/DDBJ whole genome shotgun (WGS) entry which is preliminary data.</text>
</comment>
<dbReference type="InterPro" id="IPR013087">
    <property type="entry name" value="Znf_C2H2_type"/>
</dbReference>
<feature type="compositionally biased region" description="Polar residues" evidence="1">
    <location>
        <begin position="245"/>
        <end position="264"/>
    </location>
</feature>
<feature type="compositionally biased region" description="Polar residues" evidence="1">
    <location>
        <begin position="1"/>
        <end position="17"/>
    </location>
</feature>
<sequence length="442" mass="49966">MTHSTRSQMGPSLSVRTRASVHKTHTQMVSRHGFPWKRIQMRLRNRTASTETSNTDLSDYPAELPSDSLKITTRDSQGMTTSILSSSSELPGMAQCDLANYPPSSSSSISSESASGSSCKWEGCGITIEPSQLIMHIQQVHVLPQFVSCRRKCFCCLWRGCRVFRQPSVSAAWLEQHILHHTDAKGKPFRCIFDSCMLRFSTSILLERHVQRCHIRTTRARIAAHTCNNTFVAGESTVAEMSNSGSTQRVTNQPPESNGNSTMPSIVGKKCMKRRRKLKCYRVRRVDFYDNRSRRVIEHRLKILTLLNRLEPTNLETNPPDQLPTGLASISETPHLALPKPLRKMSPTKPRLRSSIQPGLSPQRPNLTSSETRLNDPFDHISRLRNVALLLTMPHTFIGQRLSDDRHTEFLIRWLDGTGATHLPPMWISEEHLKAARTLSEL</sequence>
<dbReference type="Gene3D" id="3.30.160.60">
    <property type="entry name" value="Classic Zinc Finger"/>
    <property type="match status" value="2"/>
</dbReference>
<dbReference type="PANTHER" id="PTHR46541:SF1">
    <property type="entry name" value="ZINC FINGER PROTEIN AEBP2"/>
    <property type="match status" value="1"/>
</dbReference>
<proteinExistence type="predicted"/>
<feature type="region of interest" description="Disordered" evidence="1">
    <location>
        <begin position="1"/>
        <end position="32"/>
    </location>
</feature>
<dbReference type="SMART" id="SM00355">
    <property type="entry name" value="ZnF_C2H2"/>
    <property type="match status" value="3"/>
</dbReference>
<dbReference type="Proteomes" id="UP000230066">
    <property type="component" value="Unassembled WGS sequence"/>
</dbReference>
<feature type="compositionally biased region" description="Polar residues" evidence="1">
    <location>
        <begin position="354"/>
        <end position="372"/>
    </location>
</feature>
<accession>A0A4E0R278</accession>
<feature type="region of interest" description="Disordered" evidence="1">
    <location>
        <begin position="245"/>
        <end position="266"/>
    </location>
</feature>
<feature type="region of interest" description="Disordered" evidence="1">
    <location>
        <begin position="339"/>
        <end position="374"/>
    </location>
</feature>
<keyword evidence="4" id="KW-1185">Reference proteome</keyword>
<protein>
    <submittedName>
        <fullName evidence="3">Zinc finger protein AEBP2</fullName>
    </submittedName>
</protein>
<evidence type="ECO:0000313" key="3">
    <source>
        <dbReference type="EMBL" id="THD21573.1"/>
    </source>
</evidence>
<dbReference type="GO" id="GO:0035098">
    <property type="term" value="C:ESC/E(Z) complex"/>
    <property type="evidence" value="ECO:0007669"/>
    <property type="project" value="TreeGrafter"/>
</dbReference>
<dbReference type="EMBL" id="JXXN02003423">
    <property type="protein sequence ID" value="THD21573.1"/>
    <property type="molecule type" value="Genomic_DNA"/>
</dbReference>
<organism evidence="3 4">
    <name type="scientific">Fasciola hepatica</name>
    <name type="common">Liver fluke</name>
    <dbReference type="NCBI Taxonomy" id="6192"/>
    <lineage>
        <taxon>Eukaryota</taxon>
        <taxon>Metazoa</taxon>
        <taxon>Spiralia</taxon>
        <taxon>Lophotrochozoa</taxon>
        <taxon>Platyhelminthes</taxon>
        <taxon>Trematoda</taxon>
        <taxon>Digenea</taxon>
        <taxon>Plagiorchiida</taxon>
        <taxon>Echinostomata</taxon>
        <taxon>Echinostomatoidea</taxon>
        <taxon>Fasciolidae</taxon>
        <taxon>Fasciola</taxon>
    </lineage>
</organism>
<reference evidence="3" key="1">
    <citation type="submission" date="2019-03" db="EMBL/GenBank/DDBJ databases">
        <title>Improved annotation for the trematode Fasciola hepatica.</title>
        <authorList>
            <person name="Choi Y.-J."/>
            <person name="Martin J."/>
            <person name="Mitreva M."/>
        </authorList>
    </citation>
    <scope>NUCLEOTIDE SEQUENCE [LARGE SCALE GENOMIC DNA]</scope>
</reference>
<feature type="domain" description="C2H2-type" evidence="2">
    <location>
        <begin position="191"/>
        <end position="214"/>
    </location>
</feature>
<dbReference type="AlphaFoldDB" id="A0A4E0R278"/>
<dbReference type="PROSITE" id="PS00028">
    <property type="entry name" value="ZINC_FINGER_C2H2_1"/>
    <property type="match status" value="1"/>
</dbReference>